<dbReference type="PROSITE" id="PS50845">
    <property type="entry name" value="RETICULON"/>
    <property type="match status" value="1"/>
</dbReference>
<evidence type="ECO:0000256" key="1">
    <source>
        <dbReference type="ARBA" id="ARBA00004477"/>
    </source>
</evidence>
<reference evidence="8" key="1">
    <citation type="submission" date="2024-02" db="EMBL/GenBank/DDBJ databases">
        <authorList>
            <consortium name="ELIXIR-Norway"/>
            <consortium name="Elixir Norway"/>
        </authorList>
    </citation>
    <scope>NUCLEOTIDE SEQUENCE</scope>
</reference>
<proteinExistence type="predicted"/>
<keyword evidence="4 6" id="KW-1133">Transmembrane helix</keyword>
<dbReference type="InterPro" id="IPR003388">
    <property type="entry name" value="Reticulon"/>
</dbReference>
<evidence type="ECO:0000256" key="6">
    <source>
        <dbReference type="RuleBase" id="RU363132"/>
    </source>
</evidence>
<evidence type="ECO:0000256" key="2">
    <source>
        <dbReference type="ARBA" id="ARBA00022692"/>
    </source>
</evidence>
<feature type="domain" description="Reticulon" evidence="7">
    <location>
        <begin position="58"/>
        <end position="244"/>
    </location>
</feature>
<feature type="transmembrane region" description="Helical" evidence="6">
    <location>
        <begin position="91"/>
        <end position="116"/>
    </location>
</feature>
<evidence type="ECO:0000313" key="8">
    <source>
        <dbReference type="EMBL" id="CAK9194596.1"/>
    </source>
</evidence>
<accession>A0ABP0TEJ2</accession>
<gene>
    <name evidence="8" type="ORF">CSSPTR1EN2_LOCUS2605</name>
</gene>
<evidence type="ECO:0000313" key="9">
    <source>
        <dbReference type="Proteomes" id="UP001497512"/>
    </source>
</evidence>
<dbReference type="InterPro" id="IPR045064">
    <property type="entry name" value="Reticulon-like"/>
</dbReference>
<dbReference type="Proteomes" id="UP001497512">
    <property type="component" value="Chromosome 10"/>
</dbReference>
<feature type="transmembrane region" description="Helical" evidence="6">
    <location>
        <begin position="166"/>
        <end position="193"/>
    </location>
</feature>
<keyword evidence="9" id="KW-1185">Reference proteome</keyword>
<keyword evidence="2 6" id="KW-0812">Transmembrane</keyword>
<evidence type="ECO:0000256" key="5">
    <source>
        <dbReference type="ARBA" id="ARBA00023136"/>
    </source>
</evidence>
<sequence length="244" mass="27044">MSEKKPADALVAETVAAVVDNIQNVPANQSAPADKYVSTPRLFGRKQSIHQVLGGGTTADVLLWRKKHLSIGLLVGATLAWILLEKTGYKLVSVVSNVTLFLVVILFVWSNLAVLLNRALPPLPELSLSEEFVISTANSVRLELNKALAIAHDVALGKDFKLFLKVIAVLWIASTVGGWFHLLTLLYICIVLAQTLPFIYDKYEDIIDDHAKRISEQAQAYYKKLDENVFSKIPRAPVKEKKNQ</sequence>
<evidence type="ECO:0000256" key="3">
    <source>
        <dbReference type="ARBA" id="ARBA00022824"/>
    </source>
</evidence>
<organism evidence="8 9">
    <name type="scientific">Sphagnum troendelagicum</name>
    <dbReference type="NCBI Taxonomy" id="128251"/>
    <lineage>
        <taxon>Eukaryota</taxon>
        <taxon>Viridiplantae</taxon>
        <taxon>Streptophyta</taxon>
        <taxon>Embryophyta</taxon>
        <taxon>Bryophyta</taxon>
        <taxon>Sphagnophytina</taxon>
        <taxon>Sphagnopsida</taxon>
        <taxon>Sphagnales</taxon>
        <taxon>Sphagnaceae</taxon>
        <taxon>Sphagnum</taxon>
    </lineage>
</organism>
<keyword evidence="5 6" id="KW-0472">Membrane</keyword>
<keyword evidence="3 6" id="KW-0256">Endoplasmic reticulum</keyword>
<dbReference type="EMBL" id="OZ019902">
    <property type="protein sequence ID" value="CAK9194596.1"/>
    <property type="molecule type" value="Genomic_DNA"/>
</dbReference>
<protein>
    <recommendedName>
        <fullName evidence="6">Reticulon-like protein</fullName>
    </recommendedName>
</protein>
<evidence type="ECO:0000259" key="7">
    <source>
        <dbReference type="PROSITE" id="PS50845"/>
    </source>
</evidence>
<name>A0ABP0TEJ2_9BRYO</name>
<dbReference type="PANTHER" id="PTHR10994:SF193">
    <property type="entry name" value="RETICULON-LIKE PROTEIN"/>
    <property type="match status" value="1"/>
</dbReference>
<dbReference type="Pfam" id="PF02453">
    <property type="entry name" value="Reticulon"/>
    <property type="match status" value="1"/>
</dbReference>
<comment type="subcellular location">
    <subcellularLocation>
        <location evidence="1 6">Endoplasmic reticulum membrane</location>
        <topology evidence="1 6">Multi-pass membrane protein</topology>
    </subcellularLocation>
</comment>
<dbReference type="PANTHER" id="PTHR10994">
    <property type="entry name" value="RETICULON"/>
    <property type="match status" value="1"/>
</dbReference>
<evidence type="ECO:0000256" key="4">
    <source>
        <dbReference type="ARBA" id="ARBA00022989"/>
    </source>
</evidence>
<feature type="transmembrane region" description="Helical" evidence="6">
    <location>
        <begin position="68"/>
        <end position="84"/>
    </location>
</feature>